<dbReference type="EMBL" id="JABAGA010000003">
    <property type="protein sequence ID" value="NMF09291.1"/>
    <property type="molecule type" value="Genomic_DNA"/>
</dbReference>
<comment type="caution">
    <text evidence="13">The sequence shown here is derived from an EMBL/GenBank/DDBJ whole genome shotgun (WGS) entry which is preliminary data.</text>
</comment>
<reference evidence="13 14" key="1">
    <citation type="submission" date="2020-04" db="EMBL/GenBank/DDBJ databases">
        <authorList>
            <person name="Hitch T.C.A."/>
            <person name="Wylensek D."/>
            <person name="Clavel T."/>
        </authorList>
    </citation>
    <scope>NUCLEOTIDE SEQUENCE [LARGE SCALE GENOMIC DNA]</scope>
    <source>
        <strain evidence="13 14">BL-383-APC-2I</strain>
    </source>
</reference>
<evidence type="ECO:0000313" key="13">
    <source>
        <dbReference type="EMBL" id="NMF09291.1"/>
    </source>
</evidence>
<evidence type="ECO:0000256" key="9">
    <source>
        <dbReference type="ARBA" id="ARBA00030803"/>
    </source>
</evidence>
<keyword evidence="5" id="KW-0805">Transcription regulation</keyword>
<organism evidence="13 14">
    <name type="scientific">Corynebacterium xerosis</name>
    <dbReference type="NCBI Taxonomy" id="1725"/>
    <lineage>
        <taxon>Bacteria</taxon>
        <taxon>Bacillati</taxon>
        <taxon>Actinomycetota</taxon>
        <taxon>Actinomycetes</taxon>
        <taxon>Mycobacteriales</taxon>
        <taxon>Corynebacteriaceae</taxon>
        <taxon>Corynebacterium</taxon>
    </lineage>
</organism>
<dbReference type="Proteomes" id="UP001558353">
    <property type="component" value="Unassembled WGS sequence"/>
</dbReference>
<keyword evidence="15" id="KW-1185">Reference proteome</keyword>
<keyword evidence="7" id="KW-0804">Transcription</keyword>
<evidence type="ECO:0000256" key="3">
    <source>
        <dbReference type="ARBA" id="ARBA00022692"/>
    </source>
</evidence>
<dbReference type="RefSeq" id="WP_060925198.1">
    <property type="nucleotide sequence ID" value="NZ_JABAGA010000003.1"/>
</dbReference>
<dbReference type="Gene3D" id="1.10.10.1320">
    <property type="entry name" value="Anti-sigma factor, zinc-finger domain"/>
    <property type="match status" value="1"/>
</dbReference>
<gene>
    <name evidence="13" type="ORF">HF852_06710</name>
    <name evidence="12" type="ORF">VVR64_01180</name>
</gene>
<keyword evidence="2" id="KW-1003">Cell membrane</keyword>
<dbReference type="InterPro" id="IPR051474">
    <property type="entry name" value="Anti-sigma-K/W_factor"/>
</dbReference>
<evidence type="ECO:0000256" key="2">
    <source>
        <dbReference type="ARBA" id="ARBA00022475"/>
    </source>
</evidence>
<evidence type="ECO:0000256" key="1">
    <source>
        <dbReference type="ARBA" id="ARBA00004162"/>
    </source>
</evidence>
<dbReference type="PANTHER" id="PTHR37461:SF1">
    <property type="entry name" value="ANTI-SIGMA-K FACTOR RSKA"/>
    <property type="match status" value="1"/>
</dbReference>
<sequence>MNVNDVNSTSGGGDAPELESWAALVAVDAVDPGDEEFVRELRRDNPLFDDLVDRYRRDAADLAASAAVAPPAGLRGSVLDAVAGRSPSAEDATVVPISSGRRGAAGGGAGVGTRGMNRWRLRSRGLAAAAAVVVAIGGGVWWSTYGSGGADGTGDGDGGSVVAGPSETPTTVVERVDVAGGVVEVELVEGHSEATVHLTGVPAPDEGSAYQMWLVGAESSRSVGVMGPEDVTDDMTVEIDGVDAADRLMISVEPAGGSAAPTQALVDIPLRS</sequence>
<keyword evidence="3 10" id="KW-0812">Transmembrane</keyword>
<dbReference type="EMBL" id="JAYWMA010000001">
    <property type="protein sequence ID" value="MEX3527684.1"/>
    <property type="molecule type" value="Genomic_DNA"/>
</dbReference>
<evidence type="ECO:0000256" key="10">
    <source>
        <dbReference type="SAM" id="Phobius"/>
    </source>
</evidence>
<dbReference type="PANTHER" id="PTHR37461">
    <property type="entry name" value="ANTI-SIGMA-K FACTOR RSKA"/>
    <property type="match status" value="1"/>
</dbReference>
<protein>
    <recommendedName>
        <fullName evidence="9">Regulator of SigK</fullName>
    </recommendedName>
    <alternativeName>
        <fullName evidence="8">Sigma-K anti-sigma factor RskA</fullName>
    </alternativeName>
</protein>
<evidence type="ECO:0000313" key="14">
    <source>
        <dbReference type="Proteomes" id="UP000589552"/>
    </source>
</evidence>
<reference evidence="12" key="3">
    <citation type="submission" date="2024-01" db="EMBL/GenBank/DDBJ databases">
        <authorList>
            <person name="De La Cruz K.F."/>
            <person name="Townsend E.C."/>
            <person name="Salamzade R."/>
            <person name="Kalan L.R."/>
        </authorList>
    </citation>
    <scope>NUCLEOTIDE SEQUENCE</scope>
    <source>
        <strain evidence="12">LK2569</strain>
    </source>
</reference>
<evidence type="ECO:0000256" key="6">
    <source>
        <dbReference type="ARBA" id="ARBA00023136"/>
    </source>
</evidence>
<dbReference type="GO" id="GO:0005886">
    <property type="term" value="C:plasma membrane"/>
    <property type="evidence" value="ECO:0007669"/>
    <property type="project" value="UniProtKB-SubCell"/>
</dbReference>
<evidence type="ECO:0000256" key="5">
    <source>
        <dbReference type="ARBA" id="ARBA00023015"/>
    </source>
</evidence>
<accession>A0A7X9SWH9</accession>
<evidence type="ECO:0000259" key="11">
    <source>
        <dbReference type="Pfam" id="PF10099"/>
    </source>
</evidence>
<evidence type="ECO:0000313" key="12">
    <source>
        <dbReference type="EMBL" id="MEX3527684.1"/>
    </source>
</evidence>
<reference evidence="12 15" key="2">
    <citation type="journal article" date="2024" name="Fungal Genet. Biol.">
        <title>The porcine skin microbiome exhibits broad fungal antagonism.</title>
        <authorList>
            <person name="De La Cruz K.F."/>
            <person name="Townsend E.C."/>
            <person name="Alex Cheong J.Z."/>
            <person name="Salamzade R."/>
            <person name="Liu A."/>
            <person name="Sandstrom S."/>
            <person name="Davila E."/>
            <person name="Huang L."/>
            <person name="Xu K.H."/>
            <person name="Wu S.Y."/>
            <person name="Meudt J.J."/>
            <person name="Shanmuganayagam D."/>
            <person name="Gibson A.L.F."/>
            <person name="Kalan L.R."/>
        </authorList>
    </citation>
    <scope>NUCLEOTIDE SEQUENCE [LARGE SCALE GENOMIC DNA]</scope>
    <source>
        <strain evidence="12 15">LK2569</strain>
    </source>
</reference>
<comment type="subcellular location">
    <subcellularLocation>
        <location evidence="1">Cell membrane</location>
        <topology evidence="1">Single-pass membrane protein</topology>
    </subcellularLocation>
</comment>
<proteinExistence type="predicted"/>
<dbReference type="AlphaFoldDB" id="A0A7X9SWH9"/>
<dbReference type="InterPro" id="IPR018764">
    <property type="entry name" value="RskA_C"/>
</dbReference>
<evidence type="ECO:0000256" key="7">
    <source>
        <dbReference type="ARBA" id="ARBA00023163"/>
    </source>
</evidence>
<feature type="domain" description="Anti-sigma K factor RskA C-terminal" evidence="11">
    <location>
        <begin position="127"/>
        <end position="262"/>
    </location>
</feature>
<evidence type="ECO:0000313" key="15">
    <source>
        <dbReference type="Proteomes" id="UP001558353"/>
    </source>
</evidence>
<keyword evidence="4 10" id="KW-1133">Transmembrane helix</keyword>
<evidence type="ECO:0000256" key="4">
    <source>
        <dbReference type="ARBA" id="ARBA00022989"/>
    </source>
</evidence>
<dbReference type="GO" id="GO:0016989">
    <property type="term" value="F:sigma factor antagonist activity"/>
    <property type="evidence" value="ECO:0007669"/>
    <property type="project" value="TreeGrafter"/>
</dbReference>
<keyword evidence="6 10" id="KW-0472">Membrane</keyword>
<dbReference type="Pfam" id="PF10099">
    <property type="entry name" value="RskA_C"/>
    <property type="match status" value="1"/>
</dbReference>
<dbReference type="Proteomes" id="UP000589552">
    <property type="component" value="Unassembled WGS sequence"/>
</dbReference>
<name>A0A7X9SWH9_9CORY</name>
<evidence type="ECO:0000256" key="8">
    <source>
        <dbReference type="ARBA" id="ARBA00029829"/>
    </source>
</evidence>
<dbReference type="GeneID" id="95320291"/>
<dbReference type="GO" id="GO:0006417">
    <property type="term" value="P:regulation of translation"/>
    <property type="evidence" value="ECO:0007669"/>
    <property type="project" value="TreeGrafter"/>
</dbReference>
<feature type="transmembrane region" description="Helical" evidence="10">
    <location>
        <begin position="125"/>
        <end position="143"/>
    </location>
</feature>
<dbReference type="InterPro" id="IPR041916">
    <property type="entry name" value="Anti_sigma_zinc_sf"/>
</dbReference>